<keyword evidence="3" id="KW-0862">Zinc</keyword>
<dbReference type="GO" id="GO:0008270">
    <property type="term" value="F:zinc ion binding"/>
    <property type="evidence" value="ECO:0007669"/>
    <property type="project" value="UniProtKB-KW"/>
</dbReference>
<dbReference type="Pfam" id="PF13490">
    <property type="entry name" value="zf-HC2"/>
    <property type="match status" value="1"/>
</dbReference>
<keyword evidence="4" id="KW-1185">Reference proteome</keyword>
<dbReference type="AlphaFoldDB" id="A0A1M4U9M4"/>
<dbReference type="InterPro" id="IPR027383">
    <property type="entry name" value="Znf_put"/>
</dbReference>
<feature type="transmembrane region" description="Helical" evidence="1">
    <location>
        <begin position="268"/>
        <end position="286"/>
    </location>
</feature>
<accession>A0A1M4U9M4</accession>
<feature type="transmembrane region" description="Helical" evidence="1">
    <location>
        <begin position="208"/>
        <end position="227"/>
    </location>
</feature>
<keyword evidence="1" id="KW-0812">Transmembrane</keyword>
<dbReference type="Proteomes" id="UP000184114">
    <property type="component" value="Unassembled WGS sequence"/>
</dbReference>
<protein>
    <submittedName>
        <fullName evidence="3">Putative zinc-finger</fullName>
    </submittedName>
</protein>
<gene>
    <name evidence="3" type="ORF">SAMN02745784_00962</name>
</gene>
<dbReference type="EMBL" id="FQTY01000003">
    <property type="protein sequence ID" value="SHE53307.1"/>
    <property type="molecule type" value="Genomic_DNA"/>
</dbReference>
<sequence length="295" mass="33837">MKNRECSIVRDILPLYVENVISDDTKQFVDEHLSHCAECKNELELSQTDIPVKKICSEKDSGVEVIKKIGFDIKKKRVFTGILSAVISAIVVILSFAYLTAPEYLPYDESFDIISVKDNNGCVTLSFTGEYEIYQSEQGVYDISIYNTIWNKLFNIEKKQDITVNPNGETVNTIYYVSNGGQENKVIYGRNPINNGGVMTLPRLFLNYYFVTAILFALVLAILVVIFRKKEKVKAIIVKILFIPISYIVSHIMIKGWNATSYSATRDFYLILLLVIPIYSLFYILYKKKHSKFRH</sequence>
<dbReference type="STRING" id="1123404.SAMN02745784_00962"/>
<name>A0A1M4U9M4_9FIRM</name>
<keyword evidence="3" id="KW-0863">Zinc-finger</keyword>
<evidence type="ECO:0000259" key="2">
    <source>
        <dbReference type="Pfam" id="PF13490"/>
    </source>
</evidence>
<dbReference type="RefSeq" id="WP_072973762.1">
    <property type="nucleotide sequence ID" value="NZ_FQTY01000003.1"/>
</dbReference>
<feature type="transmembrane region" description="Helical" evidence="1">
    <location>
        <begin position="78"/>
        <end position="99"/>
    </location>
</feature>
<organism evidence="3 4">
    <name type="scientific">Tissierella praeacuta DSM 18095</name>
    <dbReference type="NCBI Taxonomy" id="1123404"/>
    <lineage>
        <taxon>Bacteria</taxon>
        <taxon>Bacillati</taxon>
        <taxon>Bacillota</taxon>
        <taxon>Tissierellia</taxon>
        <taxon>Tissierellales</taxon>
        <taxon>Tissierellaceae</taxon>
        <taxon>Tissierella</taxon>
    </lineage>
</organism>
<keyword evidence="1" id="KW-1133">Transmembrane helix</keyword>
<dbReference type="GeneID" id="90996207"/>
<keyword evidence="3" id="KW-0479">Metal-binding</keyword>
<feature type="domain" description="Putative zinc-finger" evidence="2">
    <location>
        <begin position="6"/>
        <end position="39"/>
    </location>
</feature>
<keyword evidence="1" id="KW-0472">Membrane</keyword>
<evidence type="ECO:0000256" key="1">
    <source>
        <dbReference type="SAM" id="Phobius"/>
    </source>
</evidence>
<reference evidence="4" key="1">
    <citation type="submission" date="2016-11" db="EMBL/GenBank/DDBJ databases">
        <authorList>
            <person name="Varghese N."/>
            <person name="Submissions S."/>
        </authorList>
    </citation>
    <scope>NUCLEOTIDE SEQUENCE [LARGE SCALE GENOMIC DNA]</scope>
    <source>
        <strain evidence="4">DSM 18095</strain>
    </source>
</reference>
<feature type="transmembrane region" description="Helical" evidence="1">
    <location>
        <begin position="236"/>
        <end position="256"/>
    </location>
</feature>
<evidence type="ECO:0000313" key="3">
    <source>
        <dbReference type="EMBL" id="SHE53307.1"/>
    </source>
</evidence>
<evidence type="ECO:0000313" key="4">
    <source>
        <dbReference type="Proteomes" id="UP000184114"/>
    </source>
</evidence>
<proteinExistence type="predicted"/>